<dbReference type="Pfam" id="PF01381">
    <property type="entry name" value="HTH_3"/>
    <property type="match status" value="1"/>
</dbReference>
<dbReference type="CDD" id="cd00093">
    <property type="entry name" value="HTH_XRE"/>
    <property type="match status" value="1"/>
</dbReference>
<keyword evidence="1" id="KW-0238">DNA-binding</keyword>
<dbReference type="InterPro" id="IPR010982">
    <property type="entry name" value="Lambda_DNA-bd_dom_sf"/>
</dbReference>
<accession>A0A1M7RQF7</accession>
<dbReference type="AlphaFoldDB" id="A0A1M7RQF7"/>
<reference evidence="3 4" key="1">
    <citation type="submission" date="2016-12" db="EMBL/GenBank/DDBJ databases">
        <authorList>
            <person name="Song W.-J."/>
            <person name="Kurnit D.M."/>
        </authorList>
    </citation>
    <scope>NUCLEOTIDE SEQUENCE [LARGE SCALE GENOMIC DNA]</scope>
    <source>
        <strain evidence="3 4">DSM 14810</strain>
    </source>
</reference>
<evidence type="ECO:0000313" key="4">
    <source>
        <dbReference type="Proteomes" id="UP000184097"/>
    </source>
</evidence>
<dbReference type="SUPFAM" id="SSF47413">
    <property type="entry name" value="lambda repressor-like DNA-binding domains"/>
    <property type="match status" value="1"/>
</dbReference>
<dbReference type="Proteomes" id="UP000184097">
    <property type="component" value="Unassembled WGS sequence"/>
</dbReference>
<dbReference type="SMART" id="SM00530">
    <property type="entry name" value="HTH_XRE"/>
    <property type="match status" value="1"/>
</dbReference>
<proteinExistence type="predicted"/>
<dbReference type="InterPro" id="IPR001387">
    <property type="entry name" value="Cro/C1-type_HTH"/>
</dbReference>
<protein>
    <submittedName>
        <fullName evidence="3">Helix-turn-helix</fullName>
    </submittedName>
</protein>
<organism evidence="3 4">
    <name type="scientific">Butyrivibrio hungatei DSM 14810</name>
    <dbReference type="NCBI Taxonomy" id="1121132"/>
    <lineage>
        <taxon>Bacteria</taxon>
        <taxon>Bacillati</taxon>
        <taxon>Bacillota</taxon>
        <taxon>Clostridia</taxon>
        <taxon>Lachnospirales</taxon>
        <taxon>Lachnospiraceae</taxon>
        <taxon>Butyrivibrio</taxon>
    </lineage>
</organism>
<feature type="domain" description="HTH cro/C1-type" evidence="2">
    <location>
        <begin position="32"/>
        <end position="86"/>
    </location>
</feature>
<dbReference type="GO" id="GO:0003677">
    <property type="term" value="F:DNA binding"/>
    <property type="evidence" value="ECO:0007669"/>
    <property type="project" value="UniProtKB-KW"/>
</dbReference>
<dbReference type="PANTHER" id="PTHR46558">
    <property type="entry name" value="TRACRIPTIONAL REGULATORY PROTEIN-RELATED-RELATED"/>
    <property type="match status" value="1"/>
</dbReference>
<dbReference type="PANTHER" id="PTHR46558:SF3">
    <property type="entry name" value="TRANSCRIPTIONAL REGULATOR"/>
    <property type="match status" value="1"/>
</dbReference>
<dbReference type="EMBL" id="FRDH01000003">
    <property type="protein sequence ID" value="SHN48401.1"/>
    <property type="molecule type" value="Genomic_DNA"/>
</dbReference>
<dbReference type="Gene3D" id="1.10.260.40">
    <property type="entry name" value="lambda repressor-like DNA-binding domains"/>
    <property type="match status" value="1"/>
</dbReference>
<gene>
    <name evidence="3" type="ORF">SAMN02745247_00009</name>
</gene>
<evidence type="ECO:0000259" key="2">
    <source>
        <dbReference type="PROSITE" id="PS50943"/>
    </source>
</evidence>
<name>A0A1M7RQF7_9FIRM</name>
<evidence type="ECO:0000313" key="3">
    <source>
        <dbReference type="EMBL" id="SHN48401.1"/>
    </source>
</evidence>
<sequence length="131" mass="14423">MRFFRFASVLEGIGKGAVMKKAIDTTTIGGRIKAKRVEARLSQEKLSELLMIKQNTLSKYESGDHDVPTDVLSMVAKLLNTTPSYLVWGSAEEEGWLSELNIIAGSIKNPAIREAALKQMLALAQMDAQLK</sequence>
<dbReference type="PROSITE" id="PS50943">
    <property type="entry name" value="HTH_CROC1"/>
    <property type="match status" value="1"/>
</dbReference>
<evidence type="ECO:0000256" key="1">
    <source>
        <dbReference type="ARBA" id="ARBA00023125"/>
    </source>
</evidence>